<comment type="similarity">
    <text evidence="4">Belongs to the SIMIBI class G3E GTPase family. ZNG1 subfamily.</text>
</comment>
<evidence type="ECO:0000313" key="10">
    <source>
        <dbReference type="Proteomes" id="UP000236286"/>
    </source>
</evidence>
<proteinExistence type="inferred from homology"/>
<evidence type="ECO:0000259" key="8">
    <source>
        <dbReference type="SMART" id="SM00833"/>
    </source>
</evidence>
<dbReference type="InterPro" id="IPR027417">
    <property type="entry name" value="P-loop_NTPase"/>
</dbReference>
<evidence type="ECO:0000313" key="9">
    <source>
        <dbReference type="EMBL" id="PNG27081.1"/>
    </source>
</evidence>
<evidence type="ECO:0000256" key="6">
    <source>
        <dbReference type="ARBA" id="ARBA00049117"/>
    </source>
</evidence>
<dbReference type="PANTHER" id="PTHR13748:SF62">
    <property type="entry name" value="COBW DOMAIN-CONTAINING PROTEIN"/>
    <property type="match status" value="1"/>
</dbReference>
<dbReference type="Pfam" id="PF07683">
    <property type="entry name" value="CobW_C"/>
    <property type="match status" value="1"/>
</dbReference>
<dbReference type="PANTHER" id="PTHR13748">
    <property type="entry name" value="COBW-RELATED"/>
    <property type="match status" value="1"/>
</dbReference>
<dbReference type="GO" id="GO:0016787">
    <property type="term" value="F:hydrolase activity"/>
    <property type="evidence" value="ECO:0007669"/>
    <property type="project" value="UniProtKB-KW"/>
</dbReference>
<organism evidence="9 10">
    <name type="scientific">Methylocella silvestris</name>
    <dbReference type="NCBI Taxonomy" id="199596"/>
    <lineage>
        <taxon>Bacteria</taxon>
        <taxon>Pseudomonadati</taxon>
        <taxon>Pseudomonadota</taxon>
        <taxon>Alphaproteobacteria</taxon>
        <taxon>Hyphomicrobiales</taxon>
        <taxon>Beijerinckiaceae</taxon>
        <taxon>Methylocella</taxon>
    </lineage>
</organism>
<comment type="catalytic activity">
    <reaction evidence="6">
        <text>GTP + H2O = GDP + phosphate + H(+)</text>
        <dbReference type="Rhea" id="RHEA:19669"/>
        <dbReference type="ChEBI" id="CHEBI:15377"/>
        <dbReference type="ChEBI" id="CHEBI:15378"/>
        <dbReference type="ChEBI" id="CHEBI:37565"/>
        <dbReference type="ChEBI" id="CHEBI:43474"/>
        <dbReference type="ChEBI" id="CHEBI:58189"/>
    </reaction>
    <physiologicalReaction direction="left-to-right" evidence="6">
        <dbReference type="Rhea" id="RHEA:19670"/>
    </physiologicalReaction>
</comment>
<accession>A0A2J7TJY8</accession>
<keyword evidence="1" id="KW-0547">Nucleotide-binding</keyword>
<dbReference type="EMBL" id="PDZR01000003">
    <property type="protein sequence ID" value="PNG27081.1"/>
    <property type="molecule type" value="Genomic_DNA"/>
</dbReference>
<dbReference type="Gene3D" id="3.40.50.300">
    <property type="entry name" value="P-loop containing nucleotide triphosphate hydrolases"/>
    <property type="match status" value="1"/>
</dbReference>
<dbReference type="Proteomes" id="UP000236286">
    <property type="component" value="Unassembled WGS sequence"/>
</dbReference>
<keyword evidence="3" id="KW-0143">Chaperone</keyword>
<evidence type="ECO:0000256" key="5">
    <source>
        <dbReference type="ARBA" id="ARBA00045658"/>
    </source>
</evidence>
<sequence>MSDKGTSHQERDADAGTARDADPARRRPPPPIPLTVITGFLGAGKTTLLNRLLRDEALSDALVIINEFGEIGLDHLLVETAGDDLLVMTSGCLCCSIRGDLVTTLEDVLRRRDNDRIAPFNRVVIETTGLADPAPVLHTIMYHPYLMLRFRLDGVLTLVDAVNGALTLDAHAEAVKQAAMADRIILSKTDLLEGDAGKEALLDLRRRLVRLNPGARLLDAAKGEAKAGALLDAGLYDPERKTLDVRRWLNAEAFAADHDHDHDHGHHDGGPHEHARPDVNRHDARIRAFCMRFEGPIAPAAFDLFLELLRNAHGPSLLRVKGIVALGDDPLRPVVIHGVQHVFHPPVRLAAWPDADHATRIVFILRDMEPAFVEGLWQAFANVPGLDRPDAAALQDNPLAPARSGLLG</sequence>
<dbReference type="GO" id="GO:0005737">
    <property type="term" value="C:cytoplasm"/>
    <property type="evidence" value="ECO:0007669"/>
    <property type="project" value="TreeGrafter"/>
</dbReference>
<dbReference type="InterPro" id="IPR051316">
    <property type="entry name" value="Zinc-reg_GTPase_activator"/>
</dbReference>
<dbReference type="Pfam" id="PF02492">
    <property type="entry name" value="cobW"/>
    <property type="match status" value="1"/>
</dbReference>
<evidence type="ECO:0000256" key="4">
    <source>
        <dbReference type="ARBA" id="ARBA00034320"/>
    </source>
</evidence>
<dbReference type="InterPro" id="IPR011629">
    <property type="entry name" value="CobW-like_C"/>
</dbReference>
<dbReference type="RefSeq" id="WP_102842670.1">
    <property type="nucleotide sequence ID" value="NZ_PDZR01000003.1"/>
</dbReference>
<comment type="caution">
    <text evidence="9">The sequence shown here is derived from an EMBL/GenBank/DDBJ whole genome shotgun (WGS) entry which is preliminary data.</text>
</comment>
<evidence type="ECO:0000256" key="2">
    <source>
        <dbReference type="ARBA" id="ARBA00022801"/>
    </source>
</evidence>
<dbReference type="Gene3D" id="3.30.1220.10">
    <property type="entry name" value="CobW-like, C-terminal domain"/>
    <property type="match status" value="1"/>
</dbReference>
<dbReference type="SMART" id="SM00833">
    <property type="entry name" value="CobW_C"/>
    <property type="match status" value="1"/>
</dbReference>
<evidence type="ECO:0000256" key="3">
    <source>
        <dbReference type="ARBA" id="ARBA00023186"/>
    </source>
</evidence>
<comment type="function">
    <text evidence="5">Zinc chaperone that directly transfers zinc cofactor to target proteins, thereby activating them. Zinc is transferred from the CXCC motif in the GTPase domain to the zinc binding site in target proteins in a process requiring GTP hydrolysis.</text>
</comment>
<evidence type="ECO:0000256" key="1">
    <source>
        <dbReference type="ARBA" id="ARBA00022741"/>
    </source>
</evidence>
<dbReference type="SUPFAM" id="SSF90002">
    <property type="entry name" value="Hypothetical protein YjiA, C-terminal domain"/>
    <property type="match status" value="1"/>
</dbReference>
<keyword evidence="2" id="KW-0378">Hydrolase</keyword>
<reference evidence="9 10" key="1">
    <citation type="submission" date="2017-10" db="EMBL/GenBank/DDBJ databases">
        <title>Genome announcement of Methylocella silvestris TVC from permafrost.</title>
        <authorList>
            <person name="Wang J."/>
            <person name="Geng K."/>
            <person name="Ul-Haque F."/>
            <person name="Crombie A.T."/>
            <person name="Street L.E."/>
            <person name="Wookey P.A."/>
            <person name="Murrell J.C."/>
            <person name="Pratscher J."/>
        </authorList>
    </citation>
    <scope>NUCLEOTIDE SEQUENCE [LARGE SCALE GENOMIC DNA]</scope>
    <source>
        <strain evidence="9 10">TVC</strain>
    </source>
</reference>
<dbReference type="AlphaFoldDB" id="A0A2J7TJY8"/>
<evidence type="ECO:0000256" key="7">
    <source>
        <dbReference type="SAM" id="MobiDB-lite"/>
    </source>
</evidence>
<dbReference type="GO" id="GO:0000166">
    <property type="term" value="F:nucleotide binding"/>
    <property type="evidence" value="ECO:0007669"/>
    <property type="project" value="UniProtKB-KW"/>
</dbReference>
<feature type="region of interest" description="Disordered" evidence="7">
    <location>
        <begin position="1"/>
        <end position="32"/>
    </location>
</feature>
<protein>
    <submittedName>
        <fullName evidence="9">GTP-binding protein</fullName>
    </submittedName>
</protein>
<dbReference type="SUPFAM" id="SSF52540">
    <property type="entry name" value="P-loop containing nucleoside triphosphate hydrolases"/>
    <property type="match status" value="1"/>
</dbReference>
<dbReference type="InterPro" id="IPR003495">
    <property type="entry name" value="CobW/HypB/UreG_nucleotide-bd"/>
</dbReference>
<feature type="compositionally biased region" description="Basic and acidic residues" evidence="7">
    <location>
        <begin position="1"/>
        <end position="25"/>
    </location>
</feature>
<dbReference type="InterPro" id="IPR036627">
    <property type="entry name" value="CobW-likC_sf"/>
</dbReference>
<dbReference type="CDD" id="cd03112">
    <property type="entry name" value="CobW-like"/>
    <property type="match status" value="1"/>
</dbReference>
<feature type="domain" description="CobW C-terminal" evidence="8">
    <location>
        <begin position="286"/>
        <end position="381"/>
    </location>
</feature>
<dbReference type="OrthoDB" id="9808822at2"/>
<name>A0A2J7TJY8_METSI</name>
<gene>
    <name evidence="9" type="ORF">CR492_05150</name>
</gene>